<evidence type="ECO:0000313" key="2">
    <source>
        <dbReference type="EMBL" id="KAG8228049.1"/>
    </source>
</evidence>
<feature type="region of interest" description="Disordered" evidence="1">
    <location>
        <begin position="16"/>
        <end position="44"/>
    </location>
</feature>
<dbReference type="Proteomes" id="UP000792457">
    <property type="component" value="Unassembled WGS sequence"/>
</dbReference>
<keyword evidence="3" id="KW-1185">Reference proteome</keyword>
<name>A0A8K0P1V7_LADFU</name>
<dbReference type="AlphaFoldDB" id="A0A8K0P1V7"/>
<dbReference type="EMBL" id="KZ308357">
    <property type="protein sequence ID" value="KAG8228049.1"/>
    <property type="molecule type" value="Genomic_DNA"/>
</dbReference>
<feature type="non-terminal residue" evidence="2">
    <location>
        <position position="1"/>
    </location>
</feature>
<reference evidence="2" key="1">
    <citation type="submission" date="2013-04" db="EMBL/GenBank/DDBJ databases">
        <authorList>
            <person name="Qu J."/>
            <person name="Murali S.C."/>
            <person name="Bandaranaike D."/>
            <person name="Bellair M."/>
            <person name="Blankenburg K."/>
            <person name="Chao H."/>
            <person name="Dinh H."/>
            <person name="Doddapaneni H."/>
            <person name="Downs B."/>
            <person name="Dugan-Rocha S."/>
            <person name="Elkadiri S."/>
            <person name="Gnanaolivu R.D."/>
            <person name="Hernandez B."/>
            <person name="Javaid M."/>
            <person name="Jayaseelan J.C."/>
            <person name="Lee S."/>
            <person name="Li M."/>
            <person name="Ming W."/>
            <person name="Munidasa M."/>
            <person name="Muniz J."/>
            <person name="Nguyen L."/>
            <person name="Ongeri F."/>
            <person name="Osuji N."/>
            <person name="Pu L.-L."/>
            <person name="Puazo M."/>
            <person name="Qu C."/>
            <person name="Quiroz J."/>
            <person name="Raj R."/>
            <person name="Weissenberger G."/>
            <person name="Xin Y."/>
            <person name="Zou X."/>
            <person name="Han Y."/>
            <person name="Richards S."/>
            <person name="Worley K."/>
            <person name="Muzny D."/>
            <person name="Gibbs R."/>
        </authorList>
    </citation>
    <scope>NUCLEOTIDE SEQUENCE</scope>
    <source>
        <strain evidence="2">Sampled in the wild</strain>
    </source>
</reference>
<accession>A0A8K0P1V7</accession>
<proteinExistence type="predicted"/>
<dbReference type="OrthoDB" id="21006at2759"/>
<sequence length="99" mass="11364">IKKLVQKVVTRDTLNYRKLTDKPRSKEESANKDGDNREAAKLKEKLPLKEYDLGANLEELAFGNKRLLPVFHNEPPTPLKRMQMQCSEAKESSEKPIAE</sequence>
<evidence type="ECO:0000313" key="3">
    <source>
        <dbReference type="Proteomes" id="UP000792457"/>
    </source>
</evidence>
<protein>
    <submittedName>
        <fullName evidence="2">Uncharacterized protein</fullName>
    </submittedName>
</protein>
<organism evidence="2 3">
    <name type="scientific">Ladona fulva</name>
    <name type="common">Scarce chaser dragonfly</name>
    <name type="synonym">Libellula fulva</name>
    <dbReference type="NCBI Taxonomy" id="123851"/>
    <lineage>
        <taxon>Eukaryota</taxon>
        <taxon>Metazoa</taxon>
        <taxon>Ecdysozoa</taxon>
        <taxon>Arthropoda</taxon>
        <taxon>Hexapoda</taxon>
        <taxon>Insecta</taxon>
        <taxon>Pterygota</taxon>
        <taxon>Palaeoptera</taxon>
        <taxon>Odonata</taxon>
        <taxon>Epiprocta</taxon>
        <taxon>Anisoptera</taxon>
        <taxon>Libelluloidea</taxon>
        <taxon>Libellulidae</taxon>
        <taxon>Ladona</taxon>
    </lineage>
</organism>
<reference evidence="2" key="2">
    <citation type="submission" date="2017-10" db="EMBL/GenBank/DDBJ databases">
        <title>Ladona fulva Genome sequencing and assembly.</title>
        <authorList>
            <person name="Murali S."/>
            <person name="Richards S."/>
            <person name="Bandaranaike D."/>
            <person name="Bellair M."/>
            <person name="Blankenburg K."/>
            <person name="Chao H."/>
            <person name="Dinh H."/>
            <person name="Doddapaneni H."/>
            <person name="Dugan-Rocha S."/>
            <person name="Elkadiri S."/>
            <person name="Gnanaolivu R."/>
            <person name="Hernandez B."/>
            <person name="Skinner E."/>
            <person name="Javaid M."/>
            <person name="Lee S."/>
            <person name="Li M."/>
            <person name="Ming W."/>
            <person name="Munidasa M."/>
            <person name="Muniz J."/>
            <person name="Nguyen L."/>
            <person name="Hughes D."/>
            <person name="Osuji N."/>
            <person name="Pu L.-L."/>
            <person name="Puazo M."/>
            <person name="Qu C."/>
            <person name="Quiroz J."/>
            <person name="Raj R."/>
            <person name="Weissenberger G."/>
            <person name="Xin Y."/>
            <person name="Zou X."/>
            <person name="Han Y."/>
            <person name="Worley K."/>
            <person name="Muzny D."/>
            <person name="Gibbs R."/>
        </authorList>
    </citation>
    <scope>NUCLEOTIDE SEQUENCE</scope>
    <source>
        <strain evidence="2">Sampled in the wild</strain>
    </source>
</reference>
<feature type="non-terminal residue" evidence="2">
    <location>
        <position position="99"/>
    </location>
</feature>
<gene>
    <name evidence="2" type="ORF">J437_LFUL007219</name>
</gene>
<comment type="caution">
    <text evidence="2">The sequence shown here is derived from an EMBL/GenBank/DDBJ whole genome shotgun (WGS) entry which is preliminary data.</text>
</comment>
<evidence type="ECO:0000256" key="1">
    <source>
        <dbReference type="SAM" id="MobiDB-lite"/>
    </source>
</evidence>